<evidence type="ECO:0000313" key="2">
    <source>
        <dbReference type="Proteomes" id="UP000037035"/>
    </source>
</evidence>
<proteinExistence type="predicted"/>
<evidence type="ECO:0000313" key="1">
    <source>
        <dbReference type="EMBL" id="KNZ51119.1"/>
    </source>
</evidence>
<name>A0A0L6URG9_9BASI</name>
<sequence>MVEARFELSGKDWLRWNEEDSKSAKRIKENNAGERNIMDAINPTILNTTIEAIPTLTEENLLSNNTILCAIILSKLLATTHNNIANIFLRHCGLQDFNTSNHARVYNQFTSISFDSNNIKNFITGVRSAIVKLEDVGIKMEEDILTYDLLKRLLFSLDNIKQAITHSKDF</sequence>
<organism evidence="1 2">
    <name type="scientific">Puccinia sorghi</name>
    <dbReference type="NCBI Taxonomy" id="27349"/>
    <lineage>
        <taxon>Eukaryota</taxon>
        <taxon>Fungi</taxon>
        <taxon>Dikarya</taxon>
        <taxon>Basidiomycota</taxon>
        <taxon>Pucciniomycotina</taxon>
        <taxon>Pucciniomycetes</taxon>
        <taxon>Pucciniales</taxon>
        <taxon>Pucciniaceae</taxon>
        <taxon>Puccinia</taxon>
    </lineage>
</organism>
<protein>
    <submittedName>
        <fullName evidence="1">Uncharacterized protein</fullName>
    </submittedName>
</protein>
<dbReference type="AlphaFoldDB" id="A0A0L6URG9"/>
<accession>A0A0L6URG9</accession>
<keyword evidence="2" id="KW-1185">Reference proteome</keyword>
<dbReference type="EMBL" id="LAVV01009154">
    <property type="protein sequence ID" value="KNZ51119.1"/>
    <property type="molecule type" value="Genomic_DNA"/>
</dbReference>
<dbReference type="Proteomes" id="UP000037035">
    <property type="component" value="Unassembled WGS sequence"/>
</dbReference>
<comment type="caution">
    <text evidence="1">The sequence shown here is derived from an EMBL/GenBank/DDBJ whole genome shotgun (WGS) entry which is preliminary data.</text>
</comment>
<reference evidence="1 2" key="1">
    <citation type="submission" date="2015-08" db="EMBL/GenBank/DDBJ databases">
        <title>Next Generation Sequencing and Analysis of the Genome of Puccinia sorghi L Schw, the Causal Agent of Maize Common Rust.</title>
        <authorList>
            <person name="Rochi L."/>
            <person name="Burguener G."/>
            <person name="Darino M."/>
            <person name="Turjanski A."/>
            <person name="Kreff E."/>
            <person name="Dieguez M.J."/>
            <person name="Sacco F."/>
        </authorList>
    </citation>
    <scope>NUCLEOTIDE SEQUENCE [LARGE SCALE GENOMIC DNA]</scope>
    <source>
        <strain evidence="1 2">RO10H11247</strain>
    </source>
</reference>
<gene>
    <name evidence="1" type="ORF">VP01_4087g1</name>
</gene>
<dbReference type="VEuPathDB" id="FungiDB:VP01_4087g1"/>
<dbReference type="OrthoDB" id="913043at2759"/>